<keyword evidence="2" id="KW-1185">Reference proteome</keyword>
<organism evidence="1 2">
    <name type="scientific">Anaerocolumna cellulosilytica</name>
    <dbReference type="NCBI Taxonomy" id="433286"/>
    <lineage>
        <taxon>Bacteria</taxon>
        <taxon>Bacillati</taxon>
        <taxon>Bacillota</taxon>
        <taxon>Clostridia</taxon>
        <taxon>Lachnospirales</taxon>
        <taxon>Lachnospiraceae</taxon>
        <taxon>Anaerocolumna</taxon>
    </lineage>
</organism>
<dbReference type="Gene3D" id="3.40.50.2000">
    <property type="entry name" value="Glycogen Phosphorylase B"/>
    <property type="match status" value="2"/>
</dbReference>
<evidence type="ECO:0000313" key="2">
    <source>
        <dbReference type="Proteomes" id="UP000515561"/>
    </source>
</evidence>
<reference evidence="1 2" key="1">
    <citation type="journal article" date="2016" name="Int. J. Syst. Evol. Microbiol.">
        <title>Descriptions of Anaerotaenia torta gen. nov., sp. nov. and Anaerocolumna cellulosilytica gen. nov., sp. nov. isolated from a methanogenic reactor of cattle waste.</title>
        <authorList>
            <person name="Uek A."/>
            <person name="Ohtaki Y."/>
            <person name="Kaku N."/>
            <person name="Ueki K."/>
        </authorList>
    </citation>
    <scope>NUCLEOTIDE SEQUENCE [LARGE SCALE GENOMIC DNA]</scope>
    <source>
        <strain evidence="1 2">SN021</strain>
    </source>
</reference>
<protein>
    <submittedName>
        <fullName evidence="1">Uncharacterized protein</fullName>
    </submittedName>
</protein>
<accession>A0A6S6QWG1</accession>
<sequence length="387" mass="44567">MSKKIKYIAFYSDSKDTLQNRQAALAAVQKINYISDTLANSGYKVNIISPAWTDNKKGFYCGYSKRISNNIELTLFHTFSSGFKYIRMFKYIYSLMQLFFYLLFHVRKREQVLVYHSIALILPVQVAKFIKGFTLILEVEEIYQDLQYVNPIMKRLEYHLIHKADKLIFASKELNKKFNKDKKPAVTIYGAYTVQKDRKVSFLDNKIHVVYSGTLDPRKGGALAAIYAAKYLPDNYHVHILGFGSPEEIKDLTNRIEKINKTATAALTYEGIVYGEAYNQFLQKCQIGLSTYKSHEDFCNTSFPSKILTYLSNGLQVVAGQIQSIEDAPMGKLLHYYEQQTPQAIAEAIVSVDISRDYDSRSLVKELDILFKNDLNRLLKMKDTRKN</sequence>
<dbReference type="SUPFAM" id="SSF53756">
    <property type="entry name" value="UDP-Glycosyltransferase/glycogen phosphorylase"/>
    <property type="match status" value="1"/>
</dbReference>
<dbReference type="KEGG" id="acel:acsn021_09680"/>
<dbReference type="Proteomes" id="UP000515561">
    <property type="component" value="Chromosome"/>
</dbReference>
<dbReference type="RefSeq" id="WP_184090533.1">
    <property type="nucleotide sequence ID" value="NZ_AP023367.1"/>
</dbReference>
<dbReference type="EMBL" id="AP023367">
    <property type="protein sequence ID" value="BCJ93399.1"/>
    <property type="molecule type" value="Genomic_DNA"/>
</dbReference>
<proteinExistence type="predicted"/>
<evidence type="ECO:0000313" key="1">
    <source>
        <dbReference type="EMBL" id="BCJ93399.1"/>
    </source>
</evidence>
<gene>
    <name evidence="1" type="ORF">acsn021_09680</name>
</gene>
<name>A0A6S6QWG1_9FIRM</name>
<dbReference type="AlphaFoldDB" id="A0A6S6QWG1"/>